<dbReference type="AlphaFoldDB" id="A0A9R1K0T8"/>
<evidence type="ECO:0000256" key="8">
    <source>
        <dbReference type="SAM" id="SignalP"/>
    </source>
</evidence>
<feature type="transmembrane region" description="Helical" evidence="7">
    <location>
        <begin position="267"/>
        <end position="289"/>
    </location>
</feature>
<keyword evidence="8" id="KW-0732">Signal</keyword>
<keyword evidence="6 7" id="KW-0472">Membrane</keyword>
<dbReference type="SUPFAM" id="SSF52058">
    <property type="entry name" value="L domain-like"/>
    <property type="match status" value="1"/>
</dbReference>
<feature type="domain" description="Protein kinase" evidence="9">
    <location>
        <begin position="381"/>
        <end position="680"/>
    </location>
</feature>
<reference evidence="10" key="2">
    <citation type="submission" date="2020-03" db="EMBL/GenBank/DDBJ databases">
        <title>The second near-complete assembly of the hexaploid bread wheat (Triticum aestivum) genome.</title>
        <authorList>
            <person name="Zimin A.V."/>
            <person name="Puiu D."/>
            <person name="Shumante A."/>
            <person name="Alonge M."/>
            <person name="Salzberg S.L."/>
        </authorList>
    </citation>
    <scope>NUCLEOTIDE SEQUENCE</scope>
    <source>
        <tissue evidence="10">Leaf</tissue>
    </source>
</reference>
<evidence type="ECO:0000256" key="1">
    <source>
        <dbReference type="ARBA" id="ARBA00004370"/>
    </source>
</evidence>
<proteinExistence type="predicted"/>
<keyword evidence="5 7" id="KW-1133">Transmembrane helix</keyword>
<dbReference type="InterPro" id="IPR001245">
    <property type="entry name" value="Ser-Thr/Tyr_kinase_cat_dom"/>
</dbReference>
<evidence type="ECO:0000313" key="10">
    <source>
        <dbReference type="EMBL" id="KAF7036695.1"/>
    </source>
</evidence>
<dbReference type="Gene3D" id="1.10.510.10">
    <property type="entry name" value="Transferase(Phosphotransferase) domain 1"/>
    <property type="match status" value="1"/>
</dbReference>
<dbReference type="Gene3D" id="3.80.10.10">
    <property type="entry name" value="Ribonuclease Inhibitor"/>
    <property type="match status" value="1"/>
</dbReference>
<dbReference type="GO" id="GO:0016020">
    <property type="term" value="C:membrane"/>
    <property type="evidence" value="ECO:0007669"/>
    <property type="project" value="UniProtKB-SubCell"/>
</dbReference>
<keyword evidence="3 7" id="KW-0812">Transmembrane</keyword>
<evidence type="ECO:0000256" key="7">
    <source>
        <dbReference type="SAM" id="Phobius"/>
    </source>
</evidence>
<evidence type="ECO:0000256" key="2">
    <source>
        <dbReference type="ARBA" id="ARBA00022614"/>
    </source>
</evidence>
<dbReference type="SUPFAM" id="SSF56112">
    <property type="entry name" value="Protein kinase-like (PK-like)"/>
    <property type="match status" value="1"/>
</dbReference>
<dbReference type="FunFam" id="3.30.200.20:FF:000371">
    <property type="entry name" value="Protein NSP-INTERACTING KINASE 2"/>
    <property type="match status" value="1"/>
</dbReference>
<dbReference type="GO" id="GO:0004672">
    <property type="term" value="F:protein kinase activity"/>
    <property type="evidence" value="ECO:0007669"/>
    <property type="project" value="InterPro"/>
</dbReference>
<accession>A0A9R1K0T8</accession>
<reference evidence="10" key="1">
    <citation type="journal article" date="2017" name="Gigascience">
        <title>The first near-complete assembly of the hexaploid bread wheat genome, Triticum aestivum.</title>
        <authorList>
            <person name="Zimin A.V."/>
            <person name="Puiu D."/>
            <person name="Hall R."/>
            <person name="Kingan S."/>
            <person name="Clavijo B.J."/>
            <person name="Salzberg S.L."/>
        </authorList>
    </citation>
    <scope>NUCLEOTIDE SEQUENCE</scope>
    <source>
        <tissue evidence="10">Leaf</tissue>
    </source>
</reference>
<dbReference type="OrthoDB" id="676979at2759"/>
<dbReference type="Pfam" id="PF08263">
    <property type="entry name" value="LRRNT_2"/>
    <property type="match status" value="1"/>
</dbReference>
<keyword evidence="4" id="KW-0677">Repeat</keyword>
<evidence type="ECO:0000259" key="9">
    <source>
        <dbReference type="PROSITE" id="PS50011"/>
    </source>
</evidence>
<evidence type="ECO:0000256" key="5">
    <source>
        <dbReference type="ARBA" id="ARBA00022989"/>
    </source>
</evidence>
<dbReference type="InterPro" id="IPR046959">
    <property type="entry name" value="PRK1-6/SRF4-like"/>
</dbReference>
<organism evidence="10">
    <name type="scientific">Triticum aestivum</name>
    <name type="common">Wheat</name>
    <dbReference type="NCBI Taxonomy" id="4565"/>
    <lineage>
        <taxon>Eukaryota</taxon>
        <taxon>Viridiplantae</taxon>
        <taxon>Streptophyta</taxon>
        <taxon>Embryophyta</taxon>
        <taxon>Tracheophyta</taxon>
        <taxon>Spermatophyta</taxon>
        <taxon>Magnoliopsida</taxon>
        <taxon>Liliopsida</taxon>
        <taxon>Poales</taxon>
        <taxon>Poaceae</taxon>
        <taxon>BOP clade</taxon>
        <taxon>Pooideae</taxon>
        <taxon>Triticodae</taxon>
        <taxon>Triticeae</taxon>
        <taxon>Triticinae</taxon>
        <taxon>Triticum</taxon>
    </lineage>
</organism>
<dbReference type="Pfam" id="PF00560">
    <property type="entry name" value="LRR_1"/>
    <property type="match status" value="1"/>
</dbReference>
<dbReference type="GO" id="GO:0005524">
    <property type="term" value="F:ATP binding"/>
    <property type="evidence" value="ECO:0007669"/>
    <property type="project" value="InterPro"/>
</dbReference>
<dbReference type="InterPro" id="IPR000719">
    <property type="entry name" value="Prot_kinase_dom"/>
</dbReference>
<evidence type="ECO:0000256" key="3">
    <source>
        <dbReference type="ARBA" id="ARBA00022692"/>
    </source>
</evidence>
<sequence length="680" mass="71811">MASARLVALAALAVVCRSLLGLASAADDGEVRALLELKAALDPTGRLLPSWAPGRDPCARGGFEGVACDGSGAVANVSLQGKGLAGTLSPAVAGLRALTGLYLHYNALRGGVPRELARLTRLTDVYLNVNNLSGPIPAEIGAMASLQVLQLCYNQLTGSIPTQLGLPNRLTVLALQSNHLNGAIPASLGDLPELRRLELAKLEGGFQYGNNSDLCGTGLPDLRPCTPADLIDPDRPQPFSAGIAPQITPDGARGHCSGTHCPPSTKALAAVVVVAVILLAATAAGLLAFSWHRWRKQRTAAGAPPMTTVGGRCSTEGEANKESFCKSASSTLVSLEYSNGWDPLADGRSGVGFSHEVSPSLRFNMEEVESATQYFSELSLLGKKNSKSKGGAGSSFAATYRGTLRDGTPVVVTRLGKTCCKQEEAEFLKGLKLLAELQHDNIVGLRGFCCSRARGECFLVHDFVPNGSLSHFLDVAGEDGGGGALGHGGRVLEWSTRVSIIKGIAKVVTQIVLAFAEARLRIDVYFTGIGYLHSTRANKPPLVHQNISADKVLVDYTYKPLISGSGLHKLLVDDLVFSTLKASAAMGYLAPEYTTVGRFSEKSDVYAFGVIVFQILAGKSKTMQLPFESGNVHDLIDGNMKGCYSATEAAKLAKIALVCTSENPEQRPNMEELLQELDTL</sequence>
<dbReference type="EMBL" id="CM022219">
    <property type="protein sequence ID" value="KAF7036695.1"/>
    <property type="molecule type" value="Genomic_DNA"/>
</dbReference>
<dbReference type="FunFam" id="3.80.10.10:FF:000379">
    <property type="entry name" value="Protein NSP-INTERACTING KINASE 2"/>
    <property type="match status" value="1"/>
</dbReference>
<dbReference type="PANTHER" id="PTHR48007:SF65">
    <property type="entry name" value="OS01G0577600 PROTEIN"/>
    <property type="match status" value="1"/>
</dbReference>
<evidence type="ECO:0000256" key="6">
    <source>
        <dbReference type="ARBA" id="ARBA00023136"/>
    </source>
</evidence>
<dbReference type="Proteomes" id="UP000815260">
    <property type="component" value="Chromosome 3D"/>
</dbReference>
<comment type="caution">
    <text evidence="10">The sequence shown here is derived from an EMBL/GenBank/DDBJ whole genome shotgun (WGS) entry which is preliminary data.</text>
</comment>
<feature type="chain" id="PRO_5040215586" description="Protein kinase domain-containing protein" evidence="8">
    <location>
        <begin position="26"/>
        <end position="680"/>
    </location>
</feature>
<dbReference type="Pfam" id="PF07714">
    <property type="entry name" value="PK_Tyr_Ser-Thr"/>
    <property type="match status" value="1"/>
</dbReference>
<dbReference type="InterPro" id="IPR013210">
    <property type="entry name" value="LRR_N_plant-typ"/>
</dbReference>
<protein>
    <recommendedName>
        <fullName evidence="9">Protein kinase domain-containing protein</fullName>
    </recommendedName>
</protein>
<dbReference type="Gene3D" id="3.30.200.20">
    <property type="entry name" value="Phosphorylase Kinase, domain 1"/>
    <property type="match status" value="1"/>
</dbReference>
<feature type="signal peptide" evidence="8">
    <location>
        <begin position="1"/>
        <end position="25"/>
    </location>
</feature>
<dbReference type="PANTHER" id="PTHR48007">
    <property type="entry name" value="LEUCINE-RICH REPEAT RECEPTOR-LIKE PROTEIN KINASE PXC1"/>
    <property type="match status" value="1"/>
</dbReference>
<gene>
    <name evidence="10" type="ORF">CFC21_047265</name>
</gene>
<dbReference type="InterPro" id="IPR032675">
    <property type="entry name" value="LRR_dom_sf"/>
</dbReference>
<dbReference type="InterPro" id="IPR001611">
    <property type="entry name" value="Leu-rich_rpt"/>
</dbReference>
<keyword evidence="2" id="KW-0433">Leucine-rich repeat</keyword>
<evidence type="ECO:0000256" key="4">
    <source>
        <dbReference type="ARBA" id="ARBA00022737"/>
    </source>
</evidence>
<name>A0A9R1K0T8_WHEAT</name>
<comment type="subcellular location">
    <subcellularLocation>
        <location evidence="1">Membrane</location>
    </subcellularLocation>
</comment>
<dbReference type="InterPro" id="IPR011009">
    <property type="entry name" value="Kinase-like_dom_sf"/>
</dbReference>
<dbReference type="PROSITE" id="PS50011">
    <property type="entry name" value="PROTEIN_KINASE_DOM"/>
    <property type="match status" value="1"/>
</dbReference>